<reference evidence="1 2" key="1">
    <citation type="submission" date="2024-03" db="EMBL/GenBank/DDBJ databases">
        <title>Actinomycetospora sp. OC33-EN07, a novel actinomycete isolated from wild orchid (Aerides multiflora).</title>
        <authorList>
            <person name="Suriyachadkun C."/>
        </authorList>
    </citation>
    <scope>NUCLEOTIDE SEQUENCE [LARGE SCALE GENOMIC DNA]</scope>
    <source>
        <strain evidence="1 2">OC33-EN07</strain>
    </source>
</reference>
<accession>A0ABU8MF80</accession>
<comment type="caution">
    <text evidence="1">The sequence shown here is derived from an EMBL/GenBank/DDBJ whole genome shotgun (WGS) entry which is preliminary data.</text>
</comment>
<organism evidence="1 2">
    <name type="scientific">Actinomycetospora flava</name>
    <dbReference type="NCBI Taxonomy" id="3129232"/>
    <lineage>
        <taxon>Bacteria</taxon>
        <taxon>Bacillati</taxon>
        <taxon>Actinomycetota</taxon>
        <taxon>Actinomycetes</taxon>
        <taxon>Pseudonocardiales</taxon>
        <taxon>Pseudonocardiaceae</taxon>
        <taxon>Actinomycetospora</taxon>
    </lineage>
</organism>
<keyword evidence="2" id="KW-1185">Reference proteome</keyword>
<evidence type="ECO:0000313" key="1">
    <source>
        <dbReference type="EMBL" id="MEJ2865968.1"/>
    </source>
</evidence>
<dbReference type="RefSeq" id="WP_337707350.1">
    <property type="nucleotide sequence ID" value="NZ_JBBEGM010000025.1"/>
</dbReference>
<name>A0ABU8MF80_9PSEU</name>
<sequence>MTIAEAMAVGGSRYDDALEELRRFGRSEFTQTGGMCAALQVTLERGYLLITDVDDSLPWDRGELRGWGVGFYWSDDVSEGPEHFVDTDDTSVHALGALVENCLAGAAAAMRTVSGPGGVTG</sequence>
<dbReference type="EMBL" id="JBBEGM010000025">
    <property type="protein sequence ID" value="MEJ2865968.1"/>
    <property type="molecule type" value="Genomic_DNA"/>
</dbReference>
<dbReference type="Proteomes" id="UP001369736">
    <property type="component" value="Unassembled WGS sequence"/>
</dbReference>
<evidence type="ECO:0000313" key="2">
    <source>
        <dbReference type="Proteomes" id="UP001369736"/>
    </source>
</evidence>
<protein>
    <recommendedName>
        <fullName evidence="3">Immunity protein Imm1</fullName>
    </recommendedName>
</protein>
<gene>
    <name evidence="1" type="ORF">WCD58_32785</name>
</gene>
<proteinExistence type="predicted"/>
<evidence type="ECO:0008006" key="3">
    <source>
        <dbReference type="Google" id="ProtNLM"/>
    </source>
</evidence>